<keyword evidence="3" id="KW-1185">Reference proteome</keyword>
<dbReference type="Proteomes" id="UP000799770">
    <property type="component" value="Unassembled WGS sequence"/>
</dbReference>
<dbReference type="AlphaFoldDB" id="A0A6A5YWT7"/>
<feature type="compositionally biased region" description="Basic residues" evidence="1">
    <location>
        <begin position="1"/>
        <end position="10"/>
    </location>
</feature>
<evidence type="ECO:0000313" key="2">
    <source>
        <dbReference type="EMBL" id="KAF2111027.1"/>
    </source>
</evidence>
<accession>A0A6A5YWT7</accession>
<evidence type="ECO:0000313" key="3">
    <source>
        <dbReference type="Proteomes" id="UP000799770"/>
    </source>
</evidence>
<dbReference type="EMBL" id="ML977336">
    <property type="protein sequence ID" value="KAF2111027.1"/>
    <property type="molecule type" value="Genomic_DNA"/>
</dbReference>
<gene>
    <name evidence="2" type="ORF">BDV96DRAFT_194794</name>
</gene>
<reference evidence="2" key="1">
    <citation type="journal article" date="2020" name="Stud. Mycol.">
        <title>101 Dothideomycetes genomes: a test case for predicting lifestyles and emergence of pathogens.</title>
        <authorList>
            <person name="Haridas S."/>
            <person name="Albert R."/>
            <person name="Binder M."/>
            <person name="Bloem J."/>
            <person name="Labutti K."/>
            <person name="Salamov A."/>
            <person name="Andreopoulos B."/>
            <person name="Baker S."/>
            <person name="Barry K."/>
            <person name="Bills G."/>
            <person name="Bluhm B."/>
            <person name="Cannon C."/>
            <person name="Castanera R."/>
            <person name="Culley D."/>
            <person name="Daum C."/>
            <person name="Ezra D."/>
            <person name="Gonzalez J."/>
            <person name="Henrissat B."/>
            <person name="Kuo A."/>
            <person name="Liang C."/>
            <person name="Lipzen A."/>
            <person name="Lutzoni F."/>
            <person name="Magnuson J."/>
            <person name="Mondo S."/>
            <person name="Nolan M."/>
            <person name="Ohm R."/>
            <person name="Pangilinan J."/>
            <person name="Park H.-J."/>
            <person name="Ramirez L."/>
            <person name="Alfaro M."/>
            <person name="Sun H."/>
            <person name="Tritt A."/>
            <person name="Yoshinaga Y."/>
            <person name="Zwiers L.-H."/>
            <person name="Turgeon B."/>
            <person name="Goodwin S."/>
            <person name="Spatafora J."/>
            <person name="Crous P."/>
            <person name="Grigoriev I."/>
        </authorList>
    </citation>
    <scope>NUCLEOTIDE SEQUENCE</scope>
    <source>
        <strain evidence="2">CBS 627.86</strain>
    </source>
</reference>
<name>A0A6A5YWT7_9PLEO</name>
<protein>
    <submittedName>
        <fullName evidence="2">Uncharacterized protein</fullName>
    </submittedName>
</protein>
<organism evidence="2 3">
    <name type="scientific">Lophiotrema nucula</name>
    <dbReference type="NCBI Taxonomy" id="690887"/>
    <lineage>
        <taxon>Eukaryota</taxon>
        <taxon>Fungi</taxon>
        <taxon>Dikarya</taxon>
        <taxon>Ascomycota</taxon>
        <taxon>Pezizomycotina</taxon>
        <taxon>Dothideomycetes</taxon>
        <taxon>Pleosporomycetidae</taxon>
        <taxon>Pleosporales</taxon>
        <taxon>Lophiotremataceae</taxon>
        <taxon>Lophiotrema</taxon>
    </lineage>
</organism>
<sequence length="236" mass="26685">MRNRRGKRGRASCGSVVAHDPAQEPQGVGHVEGGCHEGWKSLKVSTPLEIFPHPGTLANHLLWRLRWLRHQTFWKTWDGMPSFTLHFHHHDPGPPLRPESGNPTDLSLFAGSLPSDRLLLATWRTGVPAKPNFVSSLFRPILGMAPVPLHRHPLTYSCFSAIDDLCLNKESTRMSQVPDEEVVESSSWAYSDPNPDSPFRQGIWTPIEFHRQTYSTLRLLHNFLESKQRSTSTLSS</sequence>
<feature type="region of interest" description="Disordered" evidence="1">
    <location>
        <begin position="1"/>
        <end position="29"/>
    </location>
</feature>
<proteinExistence type="predicted"/>
<evidence type="ECO:0000256" key="1">
    <source>
        <dbReference type="SAM" id="MobiDB-lite"/>
    </source>
</evidence>